<dbReference type="PROSITE" id="PS51998">
    <property type="entry name" value="DEK_C"/>
    <property type="match status" value="1"/>
</dbReference>
<dbReference type="GO" id="GO:0005524">
    <property type="term" value="F:ATP binding"/>
    <property type="evidence" value="ECO:0007669"/>
    <property type="project" value="UniProtKB-UniRule"/>
</dbReference>
<evidence type="ECO:0000256" key="8">
    <source>
        <dbReference type="ARBA" id="ARBA00022840"/>
    </source>
</evidence>
<evidence type="ECO:0000256" key="1">
    <source>
        <dbReference type="ARBA" id="ARBA00004651"/>
    </source>
</evidence>
<keyword evidence="3" id="KW-1003">Cell membrane</keyword>
<keyword evidence="4" id="KW-0328">Glycosyltransferase</keyword>
<dbReference type="GO" id="GO:0031505">
    <property type="term" value="P:fungal-type cell wall organization"/>
    <property type="evidence" value="ECO:0007669"/>
    <property type="project" value="TreeGrafter"/>
</dbReference>
<keyword evidence="5 22" id="KW-0808">Transferase</keyword>
<dbReference type="SMART" id="SM00242">
    <property type="entry name" value="MYSc"/>
    <property type="match status" value="1"/>
</dbReference>
<dbReference type="Pfam" id="PF00173">
    <property type="entry name" value="Cyt-b5"/>
    <property type="match status" value="1"/>
</dbReference>
<feature type="region of interest" description="Disordered" evidence="17">
    <location>
        <begin position="1778"/>
        <end position="1821"/>
    </location>
</feature>
<organism evidence="22 23">
    <name type="scientific">Botryobasidium botryosum (strain FD-172 SS1)</name>
    <dbReference type="NCBI Taxonomy" id="930990"/>
    <lineage>
        <taxon>Eukaryota</taxon>
        <taxon>Fungi</taxon>
        <taxon>Dikarya</taxon>
        <taxon>Basidiomycota</taxon>
        <taxon>Agaricomycotina</taxon>
        <taxon>Agaricomycetes</taxon>
        <taxon>Cantharellales</taxon>
        <taxon>Botryobasidiaceae</taxon>
        <taxon>Botryobasidium</taxon>
    </lineage>
</organism>
<keyword evidence="14 16" id="KW-0009">Actin-binding</keyword>
<feature type="compositionally biased region" description="Acidic residues" evidence="17">
    <location>
        <begin position="806"/>
        <end position="818"/>
    </location>
</feature>
<dbReference type="Gene3D" id="3.90.550.10">
    <property type="entry name" value="Spore Coat Polysaccharide Biosynthesis Protein SpsA, Chain A"/>
    <property type="match status" value="1"/>
</dbReference>
<name>A0A067MLC3_BOTB1</name>
<evidence type="ECO:0000259" key="20">
    <source>
        <dbReference type="PROSITE" id="PS51456"/>
    </source>
</evidence>
<dbReference type="InterPro" id="IPR004835">
    <property type="entry name" value="Chitin_synth"/>
</dbReference>
<dbReference type="InterPro" id="IPR014876">
    <property type="entry name" value="DEK_C"/>
</dbReference>
<dbReference type="OrthoDB" id="370884at2759"/>
<evidence type="ECO:0000256" key="17">
    <source>
        <dbReference type="SAM" id="MobiDB-lite"/>
    </source>
</evidence>
<feature type="transmembrane region" description="Helical" evidence="18">
    <location>
        <begin position="1259"/>
        <end position="1280"/>
    </location>
</feature>
<dbReference type="SUPFAM" id="SSF53448">
    <property type="entry name" value="Nucleotide-diphospho-sugar transferases"/>
    <property type="match status" value="1"/>
</dbReference>
<dbReference type="Gene3D" id="3.10.120.10">
    <property type="entry name" value="Cytochrome b5-like heme/steroid binding domain"/>
    <property type="match status" value="1"/>
</dbReference>
<dbReference type="PRINTS" id="PR00193">
    <property type="entry name" value="MYOSINHEAVY"/>
</dbReference>
<dbReference type="SUPFAM" id="SSF52540">
    <property type="entry name" value="P-loop containing nucleoside triphosphate hydrolases"/>
    <property type="match status" value="1"/>
</dbReference>
<dbReference type="SMART" id="SM01117">
    <property type="entry name" value="Cyt-b5"/>
    <property type="match status" value="2"/>
</dbReference>
<keyword evidence="7 16" id="KW-0547">Nucleotide-binding</keyword>
<dbReference type="InParanoid" id="A0A067MLC3"/>
<keyword evidence="9 18" id="KW-1133">Transmembrane helix</keyword>
<dbReference type="Proteomes" id="UP000027195">
    <property type="component" value="Unassembled WGS sequence"/>
</dbReference>
<dbReference type="PANTHER" id="PTHR22914">
    <property type="entry name" value="CHITIN SYNTHASE"/>
    <property type="match status" value="1"/>
</dbReference>
<evidence type="ECO:0000313" key="22">
    <source>
        <dbReference type="EMBL" id="KDQ15535.1"/>
    </source>
</evidence>
<feature type="compositionally biased region" description="Polar residues" evidence="17">
    <location>
        <begin position="1803"/>
        <end position="1821"/>
    </location>
</feature>
<feature type="transmembrane region" description="Helical" evidence="18">
    <location>
        <begin position="955"/>
        <end position="973"/>
    </location>
</feature>
<keyword evidence="10 16" id="KW-0518">Myosin</keyword>
<dbReference type="EC" id="2.4.1.16" evidence="2"/>
<evidence type="ECO:0000259" key="21">
    <source>
        <dbReference type="PROSITE" id="PS51998"/>
    </source>
</evidence>
<dbReference type="Pfam" id="PF08766">
    <property type="entry name" value="DEK_C"/>
    <property type="match status" value="1"/>
</dbReference>
<evidence type="ECO:0000256" key="5">
    <source>
        <dbReference type="ARBA" id="ARBA00022679"/>
    </source>
</evidence>
<dbReference type="GO" id="GO:0030428">
    <property type="term" value="C:cell septum"/>
    <property type="evidence" value="ECO:0007669"/>
    <property type="project" value="TreeGrafter"/>
</dbReference>
<accession>A0A067MLC3</accession>
<comment type="catalytic activity">
    <reaction evidence="15">
        <text>[(1-&gt;4)-N-acetyl-beta-D-glucosaminyl](n) + UDP-N-acetyl-alpha-D-glucosamine = [(1-&gt;4)-N-acetyl-beta-D-glucosaminyl](n+1) + UDP + H(+)</text>
        <dbReference type="Rhea" id="RHEA:16637"/>
        <dbReference type="Rhea" id="RHEA-COMP:9593"/>
        <dbReference type="Rhea" id="RHEA-COMP:9595"/>
        <dbReference type="ChEBI" id="CHEBI:15378"/>
        <dbReference type="ChEBI" id="CHEBI:17029"/>
        <dbReference type="ChEBI" id="CHEBI:57705"/>
        <dbReference type="ChEBI" id="CHEBI:58223"/>
        <dbReference type="EC" id="2.4.1.16"/>
    </reaction>
</comment>
<dbReference type="FunFam" id="1.10.10.820:FF:000001">
    <property type="entry name" value="Myosin heavy chain"/>
    <property type="match status" value="1"/>
</dbReference>
<feature type="domain" description="DEK-C" evidence="21">
    <location>
        <begin position="1983"/>
        <end position="2039"/>
    </location>
</feature>
<protein>
    <recommendedName>
        <fullName evidence="2">chitin synthase</fullName>
        <ecNumber evidence="2">2.4.1.16</ecNumber>
    </recommendedName>
</protein>
<feature type="transmembrane region" description="Helical" evidence="18">
    <location>
        <begin position="1681"/>
        <end position="1702"/>
    </location>
</feature>
<evidence type="ECO:0000256" key="2">
    <source>
        <dbReference type="ARBA" id="ARBA00012543"/>
    </source>
</evidence>
<dbReference type="SUPFAM" id="SSF109715">
    <property type="entry name" value="DEK C-terminal domain"/>
    <property type="match status" value="1"/>
</dbReference>
<feature type="transmembrane region" description="Helical" evidence="18">
    <location>
        <begin position="993"/>
        <end position="1015"/>
    </location>
</feature>
<feature type="transmembrane region" description="Helical" evidence="18">
    <location>
        <begin position="1709"/>
        <end position="1732"/>
    </location>
</feature>
<gene>
    <name evidence="22" type="ORF">BOTBODRAFT_31854</name>
</gene>
<dbReference type="CDD" id="cd14879">
    <property type="entry name" value="MYSc_Myo17"/>
    <property type="match status" value="1"/>
</dbReference>
<keyword evidence="13" id="KW-0325">Glycoprotein</keyword>
<dbReference type="InterPro" id="IPR029044">
    <property type="entry name" value="Nucleotide-diphossugar_trans"/>
</dbReference>
<dbReference type="PROSITE" id="PS51456">
    <property type="entry name" value="MYOSIN_MOTOR"/>
    <property type="match status" value="1"/>
</dbReference>
<evidence type="ECO:0000256" key="16">
    <source>
        <dbReference type="PROSITE-ProRule" id="PRU00782"/>
    </source>
</evidence>
<evidence type="ECO:0000256" key="11">
    <source>
        <dbReference type="ARBA" id="ARBA00023136"/>
    </source>
</evidence>
<dbReference type="SUPFAM" id="SSF55856">
    <property type="entry name" value="Cytochrome b5-like heme/steroid binding domain"/>
    <property type="match status" value="1"/>
</dbReference>
<dbReference type="STRING" id="930990.A0A067MLC3"/>
<feature type="binding site" evidence="16">
    <location>
        <begin position="120"/>
        <end position="127"/>
    </location>
    <ligand>
        <name>ATP</name>
        <dbReference type="ChEBI" id="CHEBI:30616"/>
    </ligand>
</feature>
<evidence type="ECO:0000256" key="13">
    <source>
        <dbReference type="ARBA" id="ARBA00023180"/>
    </source>
</evidence>
<dbReference type="InterPro" id="IPR001609">
    <property type="entry name" value="Myosin_head_motor_dom-like"/>
</dbReference>
<dbReference type="InterPro" id="IPR027417">
    <property type="entry name" value="P-loop_NTPase"/>
</dbReference>
<dbReference type="EMBL" id="KL198032">
    <property type="protein sequence ID" value="KDQ15535.1"/>
    <property type="molecule type" value="Genomic_DNA"/>
</dbReference>
<comment type="subcellular location">
    <subcellularLocation>
        <location evidence="1">Cell membrane</location>
        <topology evidence="1">Multi-pass membrane protein</topology>
    </subcellularLocation>
</comment>
<dbReference type="PROSITE" id="PS50255">
    <property type="entry name" value="CYTOCHROME_B5_2"/>
    <property type="match status" value="1"/>
</dbReference>
<feature type="region of interest" description="Actin-binding" evidence="16">
    <location>
        <begin position="670"/>
        <end position="692"/>
    </location>
</feature>
<evidence type="ECO:0000256" key="15">
    <source>
        <dbReference type="ARBA" id="ARBA00048014"/>
    </source>
</evidence>
<feature type="compositionally biased region" description="Basic and acidic residues" evidence="17">
    <location>
        <begin position="889"/>
        <end position="899"/>
    </location>
</feature>
<evidence type="ECO:0000256" key="7">
    <source>
        <dbReference type="ARBA" id="ARBA00022741"/>
    </source>
</evidence>
<keyword evidence="11 18" id="KW-0472">Membrane</keyword>
<dbReference type="InterPro" id="IPR036961">
    <property type="entry name" value="Kinesin_motor_dom_sf"/>
</dbReference>
<dbReference type="Gene3D" id="1.10.10.820">
    <property type="match status" value="1"/>
</dbReference>
<feature type="domain" description="Cytochrome b5 heme-binding" evidence="19">
    <location>
        <begin position="1020"/>
        <end position="1081"/>
    </location>
</feature>
<dbReference type="Gene3D" id="1.20.58.530">
    <property type="match status" value="1"/>
</dbReference>
<keyword evidence="8 16" id="KW-0067">ATP-binding</keyword>
<dbReference type="Gene3D" id="3.40.850.10">
    <property type="entry name" value="Kinesin motor domain"/>
    <property type="match status" value="1"/>
</dbReference>
<evidence type="ECO:0000313" key="23">
    <source>
        <dbReference type="Proteomes" id="UP000027195"/>
    </source>
</evidence>
<dbReference type="Gene3D" id="1.10.10.60">
    <property type="entry name" value="Homeodomain-like"/>
    <property type="match status" value="1"/>
</dbReference>
<dbReference type="Gene3D" id="1.20.120.720">
    <property type="entry name" value="Myosin VI head, motor domain, U50 subdomain"/>
    <property type="match status" value="1"/>
</dbReference>
<evidence type="ECO:0000256" key="4">
    <source>
        <dbReference type="ARBA" id="ARBA00022676"/>
    </source>
</evidence>
<dbReference type="Pfam" id="PF00063">
    <property type="entry name" value="Myosin_head"/>
    <property type="match status" value="2"/>
</dbReference>
<feature type="compositionally biased region" description="Gly residues" evidence="17">
    <location>
        <begin position="849"/>
        <end position="863"/>
    </location>
</feature>
<evidence type="ECO:0000256" key="14">
    <source>
        <dbReference type="ARBA" id="ARBA00023203"/>
    </source>
</evidence>
<feature type="region of interest" description="Disordered" evidence="17">
    <location>
        <begin position="793"/>
        <end position="942"/>
    </location>
</feature>
<dbReference type="InterPro" id="IPR036400">
    <property type="entry name" value="Cyt_B5-like_heme/steroid_sf"/>
</dbReference>
<dbReference type="InterPro" id="IPR036037">
    <property type="entry name" value="MYSc_Myo17"/>
</dbReference>
<keyword evidence="12 16" id="KW-0505">Motor protein</keyword>
<feature type="domain" description="Myosin motor" evidence="20">
    <location>
        <begin position="17"/>
        <end position="789"/>
    </location>
</feature>
<evidence type="ECO:0000256" key="18">
    <source>
        <dbReference type="SAM" id="Phobius"/>
    </source>
</evidence>
<keyword evidence="6 18" id="KW-0812">Transmembrane</keyword>
<dbReference type="GO" id="GO:0003774">
    <property type="term" value="F:cytoskeletal motor activity"/>
    <property type="evidence" value="ECO:0007669"/>
    <property type="project" value="UniProtKB-UniRule"/>
</dbReference>
<dbReference type="HOGENOM" id="CLU_000192_0_2_1"/>
<evidence type="ECO:0000256" key="12">
    <source>
        <dbReference type="ARBA" id="ARBA00023175"/>
    </source>
</evidence>
<sequence length="2040" mass="224484">MATSAEATSLFDLTDLIASNGNASTVYPSEDALLTALQSRFRADLPYTRLGQSTLVLVNPLKLLANSNDASATEYLEKCYKDVADPSAAARLQPHIYELAARVYLMMRRRNESQSVVFRGITGSGKSYGARLFSSQILRLSTHSKREARLAECIRAFTTLLESFGHAKTHANPSASRHGRYTELHFSEKGRISAAKVLTFGLDKSRLVRLAHEERSFHVFYQLLAGATPEEREALGLEDPSDYALLASSGCYRLPGGPFSDDSIAMDELRAAMKVLGFKAKHVTAIFSLLVAILLLSNIDFVDNDAREQPAQVVNYSTLERVAALLGVHFEDLEQALTNKTRYVRKELYTVFLTADGAITQRDHLVQDLYAILFAYVVETANHKVAPPPDAPPSAAPPTQIITFDYPGFQSRAPTGSMGFAGPSPLIAAYGQNRFNEFAINFASELVHSYVIRNAFEDNVGYNARVVSDGVAIPLIQTMDNSGCIELLRGVGLGDSAQRKPAGLLGLMAKASAASKQGKSSENEDEDLLREMVTQFGSHASFVANPSGGQQAPLTSRGMFGINHYAGNCTYDIKGFVECDADMIDSAFVQLLRGSAEGFVAKLVSGPSLAVETHGMDQQTVVQAQVSSRPLRQATPIFGPDGSLVSQDSSSSGLDPEKVYPITTQLNANIVELFDSLDRTRIWDVACVRPNDSGSPNSFDKRRVKSQIRSLLLTDLVPRRQAEYVADVEIEEFCARYAPSTGYESGSAVDRVRGLARGYGWREGIDYAVGSHMVWMAYPAWKTVEDVLRAEEKEQRRAAREGGAAVDDDESMMPDYPDDDRTVDYGDARRGFVAGNNNSGDNLLRQDGTGAGQQGQGQGGQGQARGYYEGGYLSPRYGSGQGPTSPRATDSEGPFRDPEPAAGLGGWGSEYDKAPTGTPPQSQTNLVPATKEGGDMKSKAPQTVEEVPISGARKWWVRFVWFLTWWIPDFALVHCGRMKRPDVRFAWREKVSICALIFSFCGMIIFYIIFFGPLLCPNMNKAWNLSQLSQHSTDNDFWVAVHGSVYDLTTFWRGQHSDIPNTPVTPDVMRSLSGQDLTGYFPVPLDVGCPGLVTNAQLSLQSATFVPQVDYAVHTSGALQANTGSALHNESWYEYTFLPAIGQYYKGPLVFDTNQVLSQGQSTDSPRNWAIWNDWIYDLSDYFNTLTVRGNDPSVAFLPTTVSDLFRQQAGQDITAPMNAALDKLGEPTRSQVYQCLKNNFYVGMTDFRNTPRCEVQNYMLLGFSALLFTTILAKFLAALQLTSKRMPEMLDKFVICQVPCYTEGEESLRRTIDSLAGLNYDDKRKLIFVICDGNIIGSGNDKTTPRIVLDILGVDPKVDPEPLMFKSIAEGSKQLNYGKVYSGLYEHEGHVVPYLVVVKVGKPSERSKPGNRGKRDSQILLLHYLNRVHFDAPMSPLELEIYHQMRNVIGIDPAFYEYIFMVDADTSVTPDSLNRLVACTADDQAIIAICGETKIDNEDTSWWTMIQVYEYYISHHLSKAFESLFGSVTCLPGCFSMYRVRTADKGRPLIISSRIIDDYSEGIVDTLHKKNLFSLGEDRYLTTLMMKHFPTFKMKFTPDAVAHTVAPDKWSVLLSQRRRWINSTIHNLVELVFLPDLCGFCCFSMRFIVLIDLLGTIILPATAVYLVYLIVTVATGQAPIPIISIAMLAAVYGFQVVIFLLKREFMLVGWLIIYLLAYPIYSFFLPLYSFWCMDDFSWGNTRLVVGEGTNKKIIMDDDEKFDDSMIPLKKFSEYEAETWETGSQRSGETRRTGETQGGKQQYSRPPTVHSTAQSYHPASQSGDFYRDTNLMYNASANPSMQLPHMQPQMTGMTGHQFGANPSLPQLPFLPFGGGPGSVHGGSDYGGVPMGGGPGVAYHATGGSYQGGFPMGMPGPRNTVMTNFNMFGGGGGAGSLYNGVGGPGMPMGGGGLGLGGGQRPMSTFSMATTMNPMASAGPSQNPDPTDDELLAFLRHYLSTQDLMTVTKKTAREAVMAQFPAADLTPRKDFLNRSIDTILSA</sequence>
<dbReference type="GO" id="GO:0004100">
    <property type="term" value="F:chitin synthase activity"/>
    <property type="evidence" value="ECO:0007669"/>
    <property type="project" value="UniProtKB-EC"/>
</dbReference>
<evidence type="ECO:0000256" key="10">
    <source>
        <dbReference type="ARBA" id="ARBA00023123"/>
    </source>
</evidence>
<dbReference type="GO" id="GO:0005886">
    <property type="term" value="C:plasma membrane"/>
    <property type="evidence" value="ECO:0007669"/>
    <property type="project" value="UniProtKB-SubCell"/>
</dbReference>
<dbReference type="GO" id="GO:0003779">
    <property type="term" value="F:actin binding"/>
    <property type="evidence" value="ECO:0007669"/>
    <property type="project" value="UniProtKB-KW"/>
</dbReference>
<dbReference type="InterPro" id="IPR001199">
    <property type="entry name" value="Cyt_B5-like_heme/steroid-bd"/>
</dbReference>
<dbReference type="CDD" id="cd04190">
    <property type="entry name" value="Chitin_synth_C"/>
    <property type="match status" value="1"/>
</dbReference>
<dbReference type="GO" id="GO:0006031">
    <property type="term" value="P:chitin biosynthetic process"/>
    <property type="evidence" value="ECO:0007669"/>
    <property type="project" value="TreeGrafter"/>
</dbReference>
<feature type="transmembrane region" description="Helical" evidence="18">
    <location>
        <begin position="1654"/>
        <end position="1675"/>
    </location>
</feature>
<dbReference type="Pfam" id="PF03142">
    <property type="entry name" value="Chitin_synth_2"/>
    <property type="match status" value="1"/>
</dbReference>
<dbReference type="PANTHER" id="PTHR22914:SF13">
    <property type="entry name" value="CHITIN SYNTHASE"/>
    <property type="match status" value="1"/>
</dbReference>
<feature type="compositionally biased region" description="Basic and acidic residues" evidence="17">
    <location>
        <begin position="819"/>
        <end position="830"/>
    </location>
</feature>
<evidence type="ECO:0000256" key="9">
    <source>
        <dbReference type="ARBA" id="ARBA00022989"/>
    </source>
</evidence>
<evidence type="ECO:0000256" key="3">
    <source>
        <dbReference type="ARBA" id="ARBA00022475"/>
    </source>
</evidence>
<reference evidence="23" key="1">
    <citation type="journal article" date="2014" name="Proc. Natl. Acad. Sci. U.S.A.">
        <title>Extensive sampling of basidiomycete genomes demonstrates inadequacy of the white-rot/brown-rot paradigm for wood decay fungi.</title>
        <authorList>
            <person name="Riley R."/>
            <person name="Salamov A.A."/>
            <person name="Brown D.W."/>
            <person name="Nagy L.G."/>
            <person name="Floudas D."/>
            <person name="Held B.W."/>
            <person name="Levasseur A."/>
            <person name="Lombard V."/>
            <person name="Morin E."/>
            <person name="Otillar R."/>
            <person name="Lindquist E.A."/>
            <person name="Sun H."/>
            <person name="LaButti K.M."/>
            <person name="Schmutz J."/>
            <person name="Jabbour D."/>
            <person name="Luo H."/>
            <person name="Baker S.E."/>
            <person name="Pisabarro A.G."/>
            <person name="Walton J.D."/>
            <person name="Blanchette R.A."/>
            <person name="Henrissat B."/>
            <person name="Martin F."/>
            <person name="Cullen D."/>
            <person name="Hibbett D.S."/>
            <person name="Grigoriev I.V."/>
        </authorList>
    </citation>
    <scope>NUCLEOTIDE SEQUENCE [LARGE SCALE GENOMIC DNA]</scope>
    <source>
        <strain evidence="23">FD-172 SS1</strain>
    </source>
</reference>
<keyword evidence="23" id="KW-1185">Reference proteome</keyword>
<evidence type="ECO:0000256" key="6">
    <source>
        <dbReference type="ARBA" id="ARBA00022692"/>
    </source>
</evidence>
<evidence type="ECO:0000259" key="19">
    <source>
        <dbReference type="PROSITE" id="PS50255"/>
    </source>
</evidence>
<proteinExistence type="inferred from homology"/>
<comment type="similarity">
    <text evidence="16">Belongs to the TRAFAC class myosin-kinesin ATPase superfamily. Myosin family.</text>
</comment>
<dbReference type="GO" id="GO:0016459">
    <property type="term" value="C:myosin complex"/>
    <property type="evidence" value="ECO:0007669"/>
    <property type="project" value="UniProtKB-KW"/>
</dbReference>